<dbReference type="GO" id="GO:0004553">
    <property type="term" value="F:hydrolase activity, hydrolyzing O-glycosyl compounds"/>
    <property type="evidence" value="ECO:0007669"/>
    <property type="project" value="InterPro"/>
</dbReference>
<keyword evidence="1" id="KW-0624">Polysaccharide degradation</keyword>
<organism evidence="2 3">
    <name type="scientific">Actinacidiphila rubida</name>
    <dbReference type="NCBI Taxonomy" id="310780"/>
    <lineage>
        <taxon>Bacteria</taxon>
        <taxon>Bacillati</taxon>
        <taxon>Actinomycetota</taxon>
        <taxon>Actinomycetes</taxon>
        <taxon>Kitasatosporales</taxon>
        <taxon>Streptomycetaceae</taxon>
        <taxon>Actinacidiphila</taxon>
    </lineage>
</organism>
<evidence type="ECO:0000313" key="2">
    <source>
        <dbReference type="EMBL" id="SEO80626.1"/>
    </source>
</evidence>
<sequence>AKPNGSGSNWGVTIQTNGTWTWPTVSCSAG</sequence>
<dbReference type="InterPro" id="IPR012291">
    <property type="entry name" value="CBM2_carb-bd_dom_sf"/>
</dbReference>
<proteinExistence type="predicted"/>
<gene>
    <name evidence="2" type="ORF">SAMN05216267_104447</name>
</gene>
<dbReference type="GO" id="GO:0045493">
    <property type="term" value="P:xylan catabolic process"/>
    <property type="evidence" value="ECO:0007669"/>
    <property type="project" value="UniProtKB-KW"/>
</dbReference>
<reference evidence="2 3" key="1">
    <citation type="submission" date="2016-10" db="EMBL/GenBank/DDBJ databases">
        <authorList>
            <person name="de Groot N.N."/>
        </authorList>
    </citation>
    <scope>NUCLEOTIDE SEQUENCE [LARGE SCALE GENOMIC DNA]</scope>
    <source>
        <strain evidence="2 3">CGMCC 4.2026</strain>
    </source>
</reference>
<keyword evidence="3" id="KW-1185">Reference proteome</keyword>
<dbReference type="Gene3D" id="2.60.40.290">
    <property type="match status" value="1"/>
</dbReference>
<keyword evidence="2" id="KW-0858">Xylan degradation</keyword>
<evidence type="ECO:0000256" key="1">
    <source>
        <dbReference type="ARBA" id="ARBA00023326"/>
    </source>
</evidence>
<dbReference type="Proteomes" id="UP000181951">
    <property type="component" value="Unassembled WGS sequence"/>
</dbReference>
<keyword evidence="2" id="KW-0326">Glycosidase</keyword>
<name>A0A1H8SQ15_9ACTN</name>
<keyword evidence="2" id="KW-0378">Hydrolase</keyword>
<feature type="non-terminal residue" evidence="2">
    <location>
        <position position="1"/>
    </location>
</feature>
<accession>A0A1H8SQ15</accession>
<dbReference type="EMBL" id="FODD01000044">
    <property type="protein sequence ID" value="SEO80626.1"/>
    <property type="molecule type" value="Genomic_DNA"/>
</dbReference>
<keyword evidence="1" id="KW-0119">Carbohydrate metabolism</keyword>
<evidence type="ECO:0000313" key="3">
    <source>
        <dbReference type="Proteomes" id="UP000181951"/>
    </source>
</evidence>
<protein>
    <submittedName>
        <fullName evidence="2">Endo-1,4-beta-xylanase</fullName>
    </submittedName>
</protein>
<dbReference type="GO" id="GO:0030247">
    <property type="term" value="F:polysaccharide binding"/>
    <property type="evidence" value="ECO:0007669"/>
    <property type="project" value="InterPro"/>
</dbReference>
<dbReference type="AlphaFoldDB" id="A0A1H8SQ15"/>